<name>A3VA74_9RHOB</name>
<dbReference type="eggNOG" id="COG4249">
    <property type="taxonomic scope" value="Bacteria"/>
</dbReference>
<dbReference type="Gene3D" id="3.40.50.1460">
    <property type="match status" value="1"/>
</dbReference>
<dbReference type="Proteomes" id="UP000002931">
    <property type="component" value="Unassembled WGS sequence"/>
</dbReference>
<dbReference type="InterPro" id="IPR029030">
    <property type="entry name" value="Caspase-like_dom_sf"/>
</dbReference>
<dbReference type="GO" id="GO:0004197">
    <property type="term" value="F:cysteine-type endopeptidase activity"/>
    <property type="evidence" value="ECO:0007669"/>
    <property type="project" value="InterPro"/>
</dbReference>
<dbReference type="PANTHER" id="PTHR48104">
    <property type="entry name" value="METACASPASE-4"/>
    <property type="match status" value="1"/>
</dbReference>
<feature type="compositionally biased region" description="Basic and acidic residues" evidence="1">
    <location>
        <begin position="200"/>
        <end position="210"/>
    </location>
</feature>
<dbReference type="HOGENOM" id="CLU_378039_0_0_5"/>
<dbReference type="InterPro" id="IPR011600">
    <property type="entry name" value="Pept_C14_caspase"/>
</dbReference>
<dbReference type="PANTHER" id="PTHR48104:SF30">
    <property type="entry name" value="METACASPASE-1"/>
    <property type="match status" value="1"/>
</dbReference>
<dbReference type="STRING" id="314271.RB2654_19568"/>
<organism evidence="3 4">
    <name type="scientific">Maritimibacter alkaliphilus HTCC2654</name>
    <dbReference type="NCBI Taxonomy" id="314271"/>
    <lineage>
        <taxon>Bacteria</taxon>
        <taxon>Pseudomonadati</taxon>
        <taxon>Pseudomonadota</taxon>
        <taxon>Alphaproteobacteria</taxon>
        <taxon>Rhodobacterales</taxon>
        <taxon>Roseobacteraceae</taxon>
        <taxon>Maritimibacter</taxon>
    </lineage>
</organism>
<evidence type="ECO:0000259" key="2">
    <source>
        <dbReference type="Pfam" id="PF00656"/>
    </source>
</evidence>
<accession>A3VA74</accession>
<gene>
    <name evidence="3" type="ORF">RB2654_19568</name>
</gene>
<dbReference type="EMBL" id="AAMT01000001">
    <property type="protein sequence ID" value="EAQ14815.1"/>
    <property type="molecule type" value="Genomic_DNA"/>
</dbReference>
<dbReference type="SUPFAM" id="SSF52129">
    <property type="entry name" value="Caspase-like"/>
    <property type="match status" value="1"/>
</dbReference>
<dbReference type="InterPro" id="IPR050452">
    <property type="entry name" value="Metacaspase"/>
</dbReference>
<feature type="region of interest" description="Disordered" evidence="1">
    <location>
        <begin position="196"/>
        <end position="215"/>
    </location>
</feature>
<evidence type="ECO:0000313" key="3">
    <source>
        <dbReference type="EMBL" id="EAQ14815.1"/>
    </source>
</evidence>
<evidence type="ECO:0000256" key="1">
    <source>
        <dbReference type="SAM" id="MobiDB-lite"/>
    </source>
</evidence>
<dbReference type="GO" id="GO:0006508">
    <property type="term" value="P:proteolysis"/>
    <property type="evidence" value="ECO:0007669"/>
    <property type="project" value="InterPro"/>
</dbReference>
<dbReference type="RefSeq" id="WP_008334712.1">
    <property type="nucleotide sequence ID" value="NZ_CH902578.1"/>
</dbReference>
<comment type="caution">
    <text evidence="3">The sequence shown here is derived from an EMBL/GenBank/DDBJ whole genome shotgun (WGS) entry which is preliminary data.</text>
</comment>
<feature type="domain" description="Peptidase C14 caspase" evidence="2">
    <location>
        <begin position="26"/>
        <end position="294"/>
    </location>
</feature>
<dbReference type="Pfam" id="PF00656">
    <property type="entry name" value="Peptidase_C14"/>
    <property type="match status" value="1"/>
</dbReference>
<dbReference type="GO" id="GO:0005737">
    <property type="term" value="C:cytoplasm"/>
    <property type="evidence" value="ECO:0007669"/>
    <property type="project" value="TreeGrafter"/>
</dbReference>
<dbReference type="OrthoDB" id="5489622at2"/>
<dbReference type="AlphaFoldDB" id="A3VA74"/>
<proteinExistence type="predicted"/>
<protein>
    <recommendedName>
        <fullName evidence="2">Peptidase C14 caspase domain-containing protein</fullName>
    </recommendedName>
</protein>
<evidence type="ECO:0000313" key="4">
    <source>
        <dbReference type="Proteomes" id="UP000002931"/>
    </source>
</evidence>
<sequence>MKTVALVIAILIAALWPRSSRAEVSAILVGVADYTIESGIRDLKGPPNDVRLLADALTGRGVTDITLLADHLERGTRPTRTAILSALAEKAATVGAGDFVFIHLSGHGTRQTDRDGDETDGLDEVFLPADAGRAAEGTGLIENAILDDEIGAAVDAIRATGANVWLVMDSCNSGTGLRGVGSNVATRFVDPASLGASTERGARREDRDDAGSADLPGGIIAFYAAQSSEPAREVDMGGEDRGEDWFGVFTSRLAAHLVGEATYTFRQLFQAVLSDMNDQSVPGAARLQTPLWEGDLIDATLFGDATTIGVRRFPVDGELIGAGLVHGMTDGTLVGLVDAANASSGDFTGLAQLEAVGATDALLRPVAPDCVPMEAELCDLAGELPETARFAEILARPVDLRVGFAPPVDLASGEPLAPDHPAVVALSAAMGDPAFALSLSSEAYEVETVWDGTALWFGPRATVGGFPIGLRWAPDDGPLGPIVTRIAKAETAARLFGSLAGAASILNPSPVEVRTEVLAVNAADLQPADAGVSPQTECRAAIGRANATPVPLAPHAELKQCDGLTVSARGVVGGARDVNRIHIDSHYCINARYARIEDATAAQRVGEGMFLCSDCPGGYGAGEERMFVIVSEAMANAEPLNLEGLIENCGTADAATRGGPQVTAVNDFLSGLSSGRVTRGAMSAAGVADVWVESWRWTVVPKPVAFLELESN</sequence>
<reference evidence="3 4" key="1">
    <citation type="journal article" date="2010" name="J. Bacteriol.">
        <title>Genome sequences of Pelagibaca bermudensis HTCC2601T and Maritimibacter alkaliphilus HTCC2654T, the type strains of two marine Roseobacter genera.</title>
        <authorList>
            <person name="Thrash J.C."/>
            <person name="Cho J.C."/>
            <person name="Ferriera S."/>
            <person name="Johnson J."/>
            <person name="Vergin K.L."/>
            <person name="Giovannoni S.J."/>
        </authorList>
    </citation>
    <scope>NUCLEOTIDE SEQUENCE [LARGE SCALE GENOMIC DNA]</scope>
    <source>
        <strain evidence="3 4">HTCC2654</strain>
    </source>
</reference>
<keyword evidence="4" id="KW-1185">Reference proteome</keyword>